<reference evidence="4" key="1">
    <citation type="journal article" date="2019" name="Int. J. Syst. Evol. Microbiol.">
        <title>The Global Catalogue of Microorganisms (GCM) 10K type strain sequencing project: providing services to taxonomists for standard genome sequencing and annotation.</title>
        <authorList>
            <consortium name="The Broad Institute Genomics Platform"/>
            <consortium name="The Broad Institute Genome Sequencing Center for Infectious Disease"/>
            <person name="Wu L."/>
            <person name="Ma J."/>
        </authorList>
    </citation>
    <scope>NUCLEOTIDE SEQUENCE [LARGE SCALE GENOMIC DNA]</scope>
    <source>
        <strain evidence="4">KCTC 52366</strain>
    </source>
</reference>
<evidence type="ECO:0000256" key="1">
    <source>
        <dbReference type="SAM" id="MobiDB-lite"/>
    </source>
</evidence>
<gene>
    <name evidence="3" type="ORF">ACFOGP_17870</name>
</gene>
<feature type="region of interest" description="Disordered" evidence="1">
    <location>
        <begin position="56"/>
        <end position="103"/>
    </location>
</feature>
<keyword evidence="2" id="KW-1133">Transmembrane helix</keyword>
<feature type="compositionally biased region" description="Low complexity" evidence="1">
    <location>
        <begin position="78"/>
        <end position="103"/>
    </location>
</feature>
<dbReference type="EMBL" id="JBHRTB010000010">
    <property type="protein sequence ID" value="MFC3144596.1"/>
    <property type="molecule type" value="Genomic_DNA"/>
</dbReference>
<sequence>MVDQNIQRDREYVRETNTSGGGMSVMAFIVGGLVVLVGILAFVFWGDLDGSFGGAGTSTGGGDVSVTVESEAPSAPSATDGAAEETAAPDAATTGGADVEAGN</sequence>
<name>A0ABV7GYK3_9RHOB</name>
<protein>
    <submittedName>
        <fullName evidence="3">Uncharacterized protein</fullName>
    </submittedName>
</protein>
<proteinExistence type="predicted"/>
<comment type="caution">
    <text evidence="3">The sequence shown here is derived from an EMBL/GenBank/DDBJ whole genome shotgun (WGS) entry which is preliminary data.</text>
</comment>
<feature type="transmembrane region" description="Helical" evidence="2">
    <location>
        <begin position="21"/>
        <end position="45"/>
    </location>
</feature>
<evidence type="ECO:0000313" key="4">
    <source>
        <dbReference type="Proteomes" id="UP001595632"/>
    </source>
</evidence>
<organism evidence="3 4">
    <name type="scientific">Psychromarinibacter halotolerans</name>
    <dbReference type="NCBI Taxonomy" id="1775175"/>
    <lineage>
        <taxon>Bacteria</taxon>
        <taxon>Pseudomonadati</taxon>
        <taxon>Pseudomonadota</taxon>
        <taxon>Alphaproteobacteria</taxon>
        <taxon>Rhodobacterales</taxon>
        <taxon>Paracoccaceae</taxon>
        <taxon>Psychromarinibacter</taxon>
    </lineage>
</organism>
<evidence type="ECO:0000256" key="2">
    <source>
        <dbReference type="SAM" id="Phobius"/>
    </source>
</evidence>
<keyword evidence="2" id="KW-0472">Membrane</keyword>
<dbReference type="Proteomes" id="UP001595632">
    <property type="component" value="Unassembled WGS sequence"/>
</dbReference>
<keyword evidence="4" id="KW-1185">Reference proteome</keyword>
<evidence type="ECO:0000313" key="3">
    <source>
        <dbReference type="EMBL" id="MFC3144596.1"/>
    </source>
</evidence>
<keyword evidence="2" id="KW-0812">Transmembrane</keyword>
<dbReference type="RefSeq" id="WP_275633703.1">
    <property type="nucleotide sequence ID" value="NZ_JARGYD010000006.1"/>
</dbReference>
<accession>A0ABV7GYK3</accession>